<name>A0ABU9UBP4_9SPIR</name>
<protein>
    <submittedName>
        <fullName evidence="1">Uncharacterized protein</fullName>
    </submittedName>
</protein>
<dbReference type="EMBL" id="JBCHKQ010000001">
    <property type="protein sequence ID" value="MEM5947597.1"/>
    <property type="molecule type" value="Genomic_DNA"/>
</dbReference>
<comment type="caution">
    <text evidence="1">The sequence shown here is derived from an EMBL/GenBank/DDBJ whole genome shotgun (WGS) entry which is preliminary data.</text>
</comment>
<sequence length="73" mass="8277">MIRDFVRQDDGLLITFYDGEVVYLSLGEKKDRDIFLGEKKYTGNIALIRTFPDSSDVTIVYSSMPQPIKAANT</sequence>
<dbReference type="Proteomes" id="UP001466331">
    <property type="component" value="Unassembled WGS sequence"/>
</dbReference>
<keyword evidence="2" id="KW-1185">Reference proteome</keyword>
<proteinExistence type="predicted"/>
<organism evidence="1 2">
    <name type="scientific">Rarispira pelagica</name>
    <dbReference type="NCBI Taxonomy" id="3141764"/>
    <lineage>
        <taxon>Bacteria</taxon>
        <taxon>Pseudomonadati</taxon>
        <taxon>Spirochaetota</taxon>
        <taxon>Spirochaetia</taxon>
        <taxon>Winmispirales</taxon>
        <taxon>Winmispiraceae</taxon>
        <taxon>Rarispira</taxon>
    </lineage>
</organism>
<dbReference type="RefSeq" id="WP_420069040.1">
    <property type="nucleotide sequence ID" value="NZ_JBCHKQ010000001.1"/>
</dbReference>
<accession>A0ABU9UBP4</accession>
<evidence type="ECO:0000313" key="1">
    <source>
        <dbReference type="EMBL" id="MEM5947597.1"/>
    </source>
</evidence>
<gene>
    <name evidence="1" type="ORF">WKV44_03470</name>
</gene>
<evidence type="ECO:0000313" key="2">
    <source>
        <dbReference type="Proteomes" id="UP001466331"/>
    </source>
</evidence>
<reference evidence="1 2" key="1">
    <citation type="submission" date="2024-03" db="EMBL/GenBank/DDBJ databases">
        <title>Ignisphaera cupida sp. nov., a hyperthermophilic hydrolytic archaeon from a hot spring of Kamchatka, and proposal of Ignisphaeraceae fam. nov.</title>
        <authorList>
            <person name="Podosokorskaya O.A."/>
            <person name="Elcheninov A.G."/>
            <person name="Maltseva A.I."/>
            <person name="Zayulina K.S."/>
            <person name="Novikov A."/>
            <person name="Merkel A.Y."/>
        </authorList>
    </citation>
    <scope>NUCLEOTIDE SEQUENCE [LARGE SCALE GENOMIC DNA]</scope>
    <source>
        <strain evidence="1 2">38H-sp</strain>
    </source>
</reference>